<dbReference type="Gene3D" id="1.10.1040.10">
    <property type="entry name" value="N-(1-d-carboxylethyl)-l-norvaline Dehydrogenase, domain 2"/>
    <property type="match status" value="1"/>
</dbReference>
<gene>
    <name evidence="1" type="ORF">OXX778_LOCUS18989</name>
</gene>
<name>A0A814KQ37_9BILA</name>
<reference evidence="1" key="1">
    <citation type="submission" date="2021-02" db="EMBL/GenBank/DDBJ databases">
        <authorList>
            <person name="Nowell W R."/>
        </authorList>
    </citation>
    <scope>NUCLEOTIDE SEQUENCE</scope>
    <source>
        <strain evidence="1">Ploen Becks lab</strain>
    </source>
</reference>
<dbReference type="InterPro" id="IPR013328">
    <property type="entry name" value="6PGD_dom2"/>
</dbReference>
<sequence>FPLLTAIHRICSGKQPVTSLIDNLRNHPEHL</sequence>
<protein>
    <submittedName>
        <fullName evidence="1">Uncharacterized protein</fullName>
    </submittedName>
</protein>
<organism evidence="1 2">
    <name type="scientific">Brachionus calyciflorus</name>
    <dbReference type="NCBI Taxonomy" id="104777"/>
    <lineage>
        <taxon>Eukaryota</taxon>
        <taxon>Metazoa</taxon>
        <taxon>Spiralia</taxon>
        <taxon>Gnathifera</taxon>
        <taxon>Rotifera</taxon>
        <taxon>Eurotatoria</taxon>
        <taxon>Monogononta</taxon>
        <taxon>Pseudotrocha</taxon>
        <taxon>Ploima</taxon>
        <taxon>Brachionidae</taxon>
        <taxon>Brachionus</taxon>
    </lineage>
</organism>
<proteinExistence type="predicted"/>
<accession>A0A814KQ37</accession>
<dbReference type="EMBL" id="CAJNOC010005520">
    <property type="protein sequence ID" value="CAF1054565.1"/>
    <property type="molecule type" value="Genomic_DNA"/>
</dbReference>
<keyword evidence="2" id="KW-1185">Reference proteome</keyword>
<evidence type="ECO:0000313" key="2">
    <source>
        <dbReference type="Proteomes" id="UP000663879"/>
    </source>
</evidence>
<dbReference type="OrthoDB" id="10263760at2759"/>
<comment type="caution">
    <text evidence="1">The sequence shown here is derived from an EMBL/GenBank/DDBJ whole genome shotgun (WGS) entry which is preliminary data.</text>
</comment>
<evidence type="ECO:0000313" key="1">
    <source>
        <dbReference type="EMBL" id="CAF1054565.1"/>
    </source>
</evidence>
<dbReference type="Proteomes" id="UP000663879">
    <property type="component" value="Unassembled WGS sequence"/>
</dbReference>
<feature type="non-terminal residue" evidence="1">
    <location>
        <position position="1"/>
    </location>
</feature>
<dbReference type="AlphaFoldDB" id="A0A814KQ37"/>